<evidence type="ECO:0000256" key="4">
    <source>
        <dbReference type="ARBA" id="ARBA00022777"/>
    </source>
</evidence>
<dbReference type="PROSITE" id="PS00584">
    <property type="entry name" value="PFKB_KINASES_2"/>
    <property type="match status" value="1"/>
</dbReference>
<evidence type="ECO:0000313" key="11">
    <source>
        <dbReference type="Proteomes" id="UP001256827"/>
    </source>
</evidence>
<organism evidence="10 11">
    <name type="scientific">Brevibacillus brevis</name>
    <name type="common">Bacillus brevis</name>
    <dbReference type="NCBI Taxonomy" id="1393"/>
    <lineage>
        <taxon>Bacteria</taxon>
        <taxon>Bacillati</taxon>
        <taxon>Bacillota</taxon>
        <taxon>Bacilli</taxon>
        <taxon>Bacillales</taxon>
        <taxon>Paenibacillaceae</taxon>
        <taxon>Brevibacillus</taxon>
    </lineage>
</organism>
<dbReference type="PROSITE" id="PS00583">
    <property type="entry name" value="PFKB_KINASES_1"/>
    <property type="match status" value="1"/>
</dbReference>
<dbReference type="RefSeq" id="WP_310773168.1">
    <property type="nucleotide sequence ID" value="NZ_CP134050.1"/>
</dbReference>
<keyword evidence="11" id="KW-1185">Reference proteome</keyword>
<comment type="pathway">
    <text evidence="7">Carbohydrate metabolism; D-tagatose 6-phosphate degradation; D-glyceraldehyde 3-phosphate and glycerone phosphate from D-tagatose 6-phosphate: step 1/2.</text>
</comment>
<dbReference type="InterPro" id="IPR002173">
    <property type="entry name" value="Carboh/pur_kinase_PfkB_CS"/>
</dbReference>
<protein>
    <recommendedName>
        <fullName evidence="7">Tagatose-6-phosphate kinase</fullName>
        <ecNumber evidence="7">2.7.1.144</ecNumber>
    </recommendedName>
</protein>
<gene>
    <name evidence="10" type="primary">pfkB</name>
    <name evidence="10" type="ORF">RGB73_14240</name>
</gene>
<keyword evidence="7" id="KW-0423">Lactose metabolism</keyword>
<evidence type="ECO:0000259" key="9">
    <source>
        <dbReference type="Pfam" id="PF00294"/>
    </source>
</evidence>
<reference evidence="10 11" key="1">
    <citation type="submission" date="2023-09" db="EMBL/GenBank/DDBJ databases">
        <title>Complete Genome and Methylome dissection of Bacillus brevis NEB573 original source of BbsI restriction endonuclease.</title>
        <authorList>
            <person name="Fomenkov A."/>
            <person name="Roberts R.D."/>
        </authorList>
    </citation>
    <scope>NUCLEOTIDE SEQUENCE [LARGE SCALE GENOMIC DNA]</scope>
    <source>
        <strain evidence="10 11">NEB573</strain>
    </source>
</reference>
<evidence type="ECO:0000256" key="3">
    <source>
        <dbReference type="ARBA" id="ARBA00022741"/>
    </source>
</evidence>
<accession>A0ABY9TBD1</accession>
<evidence type="ECO:0000256" key="8">
    <source>
        <dbReference type="RuleBase" id="RU369061"/>
    </source>
</evidence>
<dbReference type="InterPro" id="IPR022463">
    <property type="entry name" value="1-PFruKinase"/>
</dbReference>
<keyword evidence="4 8" id="KW-0418">Kinase</keyword>
<dbReference type="PIRSF" id="PIRSF000535">
    <property type="entry name" value="1PFK/6PFK/LacC"/>
    <property type="match status" value="1"/>
</dbReference>
<comment type="similarity">
    <text evidence="7">Belongs to the carbohydrate kinase PfkB family. LacC subfamily.</text>
</comment>
<feature type="domain" description="Carbohydrate kinase PfkB" evidence="9">
    <location>
        <begin position="18"/>
        <end position="285"/>
    </location>
</feature>
<evidence type="ECO:0000313" key="10">
    <source>
        <dbReference type="EMBL" id="WNC17415.1"/>
    </source>
</evidence>
<sequence>MIYTVTLNPSIDYHVWVEAMTAGTIHQVQKEWKVAGGKGINVSKVLQRLGCPSVALGFVGGFTGAFIKQQLEQDGVEHRFIPISGDSRINIKIKADQETDMSGVSPDIPEEALQQLLDQLDRLNAGDFLVLAGSVPASIPSDIYQHIMGRMNQRGVRVIVDAKGQALGNAIDEKPFLIKPNHHELGELFNTQVETVEEAVHFGRMALERGAANVIVSMAGDGAVFVNRSRAFSAHFPKQQAVNSIGAGDSVVAGFLYAHSRGMDEKEAFRFAVAAGSTTAISEGFCTLEKIEAFLPQITITER</sequence>
<comment type="similarity">
    <text evidence="1">Belongs to the carbohydrate kinase pfkB family.</text>
</comment>
<keyword evidence="5 7" id="KW-0067">ATP-binding</keyword>
<name>A0ABY9TBD1_BREBE</name>
<dbReference type="NCBIfam" id="TIGR03828">
    <property type="entry name" value="pfkB"/>
    <property type="match status" value="1"/>
</dbReference>
<dbReference type="PANTHER" id="PTHR46566">
    <property type="entry name" value="1-PHOSPHOFRUCTOKINASE-RELATED"/>
    <property type="match status" value="1"/>
</dbReference>
<proteinExistence type="inferred from homology"/>
<dbReference type="NCBIfam" id="TIGR03168">
    <property type="entry name" value="1-PFK"/>
    <property type="match status" value="1"/>
</dbReference>
<dbReference type="EMBL" id="CP134050">
    <property type="protein sequence ID" value="WNC17415.1"/>
    <property type="molecule type" value="Genomic_DNA"/>
</dbReference>
<dbReference type="InterPro" id="IPR017583">
    <property type="entry name" value="Tagatose/fructose_Pkinase"/>
</dbReference>
<dbReference type="InterPro" id="IPR029056">
    <property type="entry name" value="Ribokinase-like"/>
</dbReference>
<dbReference type="Gene3D" id="3.40.1190.20">
    <property type="match status" value="1"/>
</dbReference>
<keyword evidence="2 7" id="KW-0808">Transferase</keyword>
<evidence type="ECO:0000256" key="7">
    <source>
        <dbReference type="PIRNR" id="PIRNR000535"/>
    </source>
</evidence>
<evidence type="ECO:0000256" key="2">
    <source>
        <dbReference type="ARBA" id="ARBA00022679"/>
    </source>
</evidence>
<dbReference type="Proteomes" id="UP001256827">
    <property type="component" value="Chromosome"/>
</dbReference>
<dbReference type="CDD" id="cd01164">
    <property type="entry name" value="FruK_PfkB_like"/>
    <property type="match status" value="1"/>
</dbReference>
<dbReference type="InterPro" id="IPR011611">
    <property type="entry name" value="PfkB_dom"/>
</dbReference>
<dbReference type="Pfam" id="PF00294">
    <property type="entry name" value="PfkB"/>
    <property type="match status" value="1"/>
</dbReference>
<evidence type="ECO:0000256" key="5">
    <source>
        <dbReference type="ARBA" id="ARBA00022840"/>
    </source>
</evidence>
<comment type="catalytic activity">
    <reaction evidence="7">
        <text>D-tagatofuranose 6-phosphate + ATP = D-tagatofuranose 1,6-bisphosphate + ADP + H(+)</text>
        <dbReference type="Rhea" id="RHEA:12420"/>
        <dbReference type="ChEBI" id="CHEBI:15378"/>
        <dbReference type="ChEBI" id="CHEBI:30616"/>
        <dbReference type="ChEBI" id="CHEBI:58694"/>
        <dbReference type="ChEBI" id="CHEBI:58695"/>
        <dbReference type="ChEBI" id="CHEBI:456216"/>
        <dbReference type="EC" id="2.7.1.144"/>
    </reaction>
</comment>
<dbReference type="GO" id="GO:0008662">
    <property type="term" value="F:1-phosphofructokinase activity"/>
    <property type="evidence" value="ECO:0007669"/>
    <property type="project" value="UniProtKB-EC"/>
</dbReference>
<evidence type="ECO:0000256" key="6">
    <source>
        <dbReference type="ARBA" id="ARBA00047745"/>
    </source>
</evidence>
<dbReference type="EC" id="2.7.1.144" evidence="7"/>
<dbReference type="SUPFAM" id="SSF53613">
    <property type="entry name" value="Ribokinase-like"/>
    <property type="match status" value="1"/>
</dbReference>
<keyword evidence="3 7" id="KW-0547">Nucleotide-binding</keyword>
<dbReference type="PANTHER" id="PTHR46566:SF1">
    <property type="entry name" value="1-PHOSPHOFRUCTOKINASE"/>
    <property type="match status" value="1"/>
</dbReference>
<comment type="catalytic activity">
    <reaction evidence="6 8">
        <text>beta-D-fructose 1-phosphate + ATP = beta-D-fructose 1,6-bisphosphate + ADP + H(+)</text>
        <dbReference type="Rhea" id="RHEA:14213"/>
        <dbReference type="ChEBI" id="CHEBI:15378"/>
        <dbReference type="ChEBI" id="CHEBI:30616"/>
        <dbReference type="ChEBI" id="CHEBI:32966"/>
        <dbReference type="ChEBI" id="CHEBI:138881"/>
        <dbReference type="ChEBI" id="CHEBI:456216"/>
        <dbReference type="EC" id="2.7.1.56"/>
    </reaction>
</comment>
<comment type="function">
    <text evidence="8">Catalyzes the ATP-dependent phosphorylation of fructose-l-phosphate to fructose-l,6-bisphosphate.</text>
</comment>
<evidence type="ECO:0000256" key="1">
    <source>
        <dbReference type="ARBA" id="ARBA00005380"/>
    </source>
</evidence>